<keyword evidence="2" id="KW-0812">Transmembrane</keyword>
<evidence type="ECO:0000313" key="3">
    <source>
        <dbReference type="EMBL" id="TXR55789.1"/>
    </source>
</evidence>
<feature type="compositionally biased region" description="Low complexity" evidence="1">
    <location>
        <begin position="182"/>
        <end position="196"/>
    </location>
</feature>
<dbReference type="EMBL" id="VKAC01000007">
    <property type="protein sequence ID" value="TXR55789.1"/>
    <property type="molecule type" value="Genomic_DNA"/>
</dbReference>
<dbReference type="RefSeq" id="WP_147926845.1">
    <property type="nucleotide sequence ID" value="NZ_VKAC01000007.1"/>
</dbReference>
<evidence type="ECO:0000313" key="4">
    <source>
        <dbReference type="Proteomes" id="UP000321234"/>
    </source>
</evidence>
<keyword evidence="2" id="KW-1133">Transmembrane helix</keyword>
<gene>
    <name evidence="3" type="ORF">FMM08_13300</name>
</gene>
<name>A0A5C8ZES6_9ACTN</name>
<reference evidence="3 4" key="1">
    <citation type="submission" date="2019-07" db="EMBL/GenBank/DDBJ databases">
        <title>Quadrisphaera sp. strain DD2A genome sequencing and assembly.</title>
        <authorList>
            <person name="Kim I."/>
        </authorList>
    </citation>
    <scope>NUCLEOTIDE SEQUENCE [LARGE SCALE GENOMIC DNA]</scope>
    <source>
        <strain evidence="3 4">DD2A</strain>
    </source>
</reference>
<accession>A0A5C8ZES6</accession>
<keyword evidence="2" id="KW-0472">Membrane</keyword>
<keyword evidence="4" id="KW-1185">Reference proteome</keyword>
<comment type="caution">
    <text evidence="3">The sequence shown here is derived from an EMBL/GenBank/DDBJ whole genome shotgun (WGS) entry which is preliminary data.</text>
</comment>
<dbReference type="OrthoDB" id="9920203at2"/>
<evidence type="ECO:0000256" key="2">
    <source>
        <dbReference type="SAM" id="Phobius"/>
    </source>
</evidence>
<protein>
    <submittedName>
        <fullName evidence="3">Uncharacterized protein</fullName>
    </submittedName>
</protein>
<proteinExistence type="predicted"/>
<sequence>MRGAARGPVLRSLTPLLHEPRRTRLQVALAVVVVLAAAMLVAGWDAALVATVSAALLGAGLVAVALPRAEEHRWPAEPPASEPGSRSDLLGLAVAFTARQGGMGQAGLVRVQALGRSRLRRRGVDLDDPAGRAAAEELLGAAAVRVLLSRSSPTPGVRAVAHCLARLEALGPGPAGPPPAAGPAAGTAAPAPDAGPGRAGGGGA</sequence>
<feature type="region of interest" description="Disordered" evidence="1">
    <location>
        <begin position="172"/>
        <end position="204"/>
    </location>
</feature>
<organism evidence="3 4">
    <name type="scientific">Quadrisphaera setariae</name>
    <dbReference type="NCBI Taxonomy" id="2593304"/>
    <lineage>
        <taxon>Bacteria</taxon>
        <taxon>Bacillati</taxon>
        <taxon>Actinomycetota</taxon>
        <taxon>Actinomycetes</taxon>
        <taxon>Kineosporiales</taxon>
        <taxon>Kineosporiaceae</taxon>
        <taxon>Quadrisphaera</taxon>
    </lineage>
</organism>
<feature type="transmembrane region" description="Helical" evidence="2">
    <location>
        <begin position="25"/>
        <end position="42"/>
    </location>
</feature>
<evidence type="ECO:0000256" key="1">
    <source>
        <dbReference type="SAM" id="MobiDB-lite"/>
    </source>
</evidence>
<dbReference type="Proteomes" id="UP000321234">
    <property type="component" value="Unassembled WGS sequence"/>
</dbReference>
<dbReference type="AlphaFoldDB" id="A0A5C8ZES6"/>